<accession>A0A6F8PUI0</accession>
<keyword evidence="1" id="KW-1133">Transmembrane helix</keyword>
<dbReference type="EMBL" id="AP021889">
    <property type="protein sequence ID" value="BBP45802.1"/>
    <property type="molecule type" value="Genomic_DNA"/>
</dbReference>
<protein>
    <submittedName>
        <fullName evidence="2">Uncharacterized protein</fullName>
    </submittedName>
</protein>
<evidence type="ECO:0000313" key="3">
    <source>
        <dbReference type="Proteomes" id="UP000501726"/>
    </source>
</evidence>
<organism evidence="2 3">
    <name type="scientific">Thiosulfatimonas sediminis</name>
    <dbReference type="NCBI Taxonomy" id="2675054"/>
    <lineage>
        <taxon>Bacteria</taxon>
        <taxon>Pseudomonadati</taxon>
        <taxon>Pseudomonadota</taxon>
        <taxon>Gammaproteobacteria</taxon>
        <taxon>Thiotrichales</taxon>
        <taxon>Piscirickettsiaceae</taxon>
        <taxon>Thiosulfatimonas</taxon>
    </lineage>
</organism>
<feature type="transmembrane region" description="Helical" evidence="1">
    <location>
        <begin position="12"/>
        <end position="33"/>
    </location>
</feature>
<evidence type="ECO:0000313" key="2">
    <source>
        <dbReference type="EMBL" id="BBP45802.1"/>
    </source>
</evidence>
<name>A0A6F8PUI0_9GAMM</name>
<keyword evidence="1" id="KW-0812">Transmembrane</keyword>
<reference evidence="3" key="1">
    <citation type="submission" date="2019-11" db="EMBL/GenBank/DDBJ databases">
        <title>Isolation and characterization of two novel species in the genus Thiomicrorhabdus.</title>
        <authorList>
            <person name="Mochizuki J."/>
            <person name="Kojima H."/>
            <person name="Fukui M."/>
        </authorList>
    </citation>
    <scope>NUCLEOTIDE SEQUENCE [LARGE SCALE GENOMIC DNA]</scope>
    <source>
        <strain evidence="3">aks77</strain>
    </source>
</reference>
<proteinExistence type="predicted"/>
<sequence>MFLKRDGLKHQIAIIFVLIGVVALGACSQNPLYQSLTEQEMGVQQAADAATALIIFDNQLDQQASYIVDATGRVHIKFTEQVSFVDYNRVVEQMRSDANIRSVYAEQSGSEVCPLNQ</sequence>
<evidence type="ECO:0000256" key="1">
    <source>
        <dbReference type="SAM" id="Phobius"/>
    </source>
</evidence>
<gene>
    <name evidence="2" type="ORF">THMIRHAS_11750</name>
</gene>
<keyword evidence="1" id="KW-0472">Membrane</keyword>
<keyword evidence="3" id="KW-1185">Reference proteome</keyword>
<dbReference type="Proteomes" id="UP000501726">
    <property type="component" value="Chromosome"/>
</dbReference>
<dbReference type="AlphaFoldDB" id="A0A6F8PUI0"/>
<dbReference type="PROSITE" id="PS51257">
    <property type="entry name" value="PROKAR_LIPOPROTEIN"/>
    <property type="match status" value="1"/>
</dbReference>
<dbReference type="KEGG" id="tse:THMIRHAS_11750"/>